<comment type="caution">
    <text evidence="3">The sequence shown here is derived from an EMBL/GenBank/DDBJ whole genome shotgun (WGS) entry which is preliminary data.</text>
</comment>
<organism evidence="3 4">
    <name type="scientific">Cellulomonas uda</name>
    <dbReference type="NCBI Taxonomy" id="1714"/>
    <lineage>
        <taxon>Bacteria</taxon>
        <taxon>Bacillati</taxon>
        <taxon>Actinomycetota</taxon>
        <taxon>Actinomycetes</taxon>
        <taxon>Micrococcales</taxon>
        <taxon>Cellulomonadaceae</taxon>
        <taxon>Cellulomonas</taxon>
    </lineage>
</organism>
<accession>A0A4Y3K7F6</accession>
<feature type="compositionally biased region" description="Polar residues" evidence="1">
    <location>
        <begin position="1"/>
        <end position="14"/>
    </location>
</feature>
<keyword evidence="2" id="KW-0472">Membrane</keyword>
<name>A0A4Y3K7F6_CELUD</name>
<sequence>MSGTPDLSGYQASDENPPPRRDAAALAAGMRSEYELLVKVVSDFDGRLLTIKGWSVTLSLAALVLGFQHDHYALFGLAAVSALGFWTIDALTKVHQVRYYSRMRDLEVASFHLNRVDLPTGLKGFSSPRIDVSWSYKGDEPDWRGDPPWRLDPATVRRLVRRSWHMPHVVLPHVVAVVVGAVLFVLAVTGVGQLGDMQP</sequence>
<dbReference type="EMBL" id="BJLP01000001">
    <property type="protein sequence ID" value="GEA79656.1"/>
    <property type="molecule type" value="Genomic_DNA"/>
</dbReference>
<keyword evidence="2" id="KW-0812">Transmembrane</keyword>
<dbReference type="Proteomes" id="UP000315842">
    <property type="component" value="Unassembled WGS sequence"/>
</dbReference>
<keyword evidence="4" id="KW-1185">Reference proteome</keyword>
<dbReference type="AlphaFoldDB" id="A0A4Y3K7F6"/>
<gene>
    <name evidence="3" type="ORF">CUD01_01000</name>
</gene>
<keyword evidence="2" id="KW-1133">Transmembrane helix</keyword>
<proteinExistence type="predicted"/>
<feature type="transmembrane region" description="Helical" evidence="2">
    <location>
        <begin position="169"/>
        <end position="191"/>
    </location>
</feature>
<dbReference type="RefSeq" id="WP_094181193.1">
    <property type="nucleotide sequence ID" value="NZ_BJLP01000001.1"/>
</dbReference>
<feature type="transmembrane region" description="Helical" evidence="2">
    <location>
        <begin position="73"/>
        <end position="94"/>
    </location>
</feature>
<protein>
    <submittedName>
        <fullName evidence="3">Uncharacterized protein</fullName>
    </submittedName>
</protein>
<reference evidence="3 4" key="1">
    <citation type="submission" date="2019-06" db="EMBL/GenBank/DDBJ databases">
        <title>Whole genome shotgun sequence of Cellulomonas uda NBRC 3747.</title>
        <authorList>
            <person name="Hosoyama A."/>
            <person name="Uohara A."/>
            <person name="Ohji S."/>
            <person name="Ichikawa N."/>
        </authorList>
    </citation>
    <scope>NUCLEOTIDE SEQUENCE [LARGE SCALE GENOMIC DNA]</scope>
    <source>
        <strain evidence="3 4">NBRC 3747</strain>
    </source>
</reference>
<evidence type="ECO:0000313" key="4">
    <source>
        <dbReference type="Proteomes" id="UP000315842"/>
    </source>
</evidence>
<evidence type="ECO:0000256" key="1">
    <source>
        <dbReference type="SAM" id="MobiDB-lite"/>
    </source>
</evidence>
<evidence type="ECO:0000256" key="2">
    <source>
        <dbReference type="SAM" id="Phobius"/>
    </source>
</evidence>
<feature type="region of interest" description="Disordered" evidence="1">
    <location>
        <begin position="1"/>
        <end position="22"/>
    </location>
</feature>
<evidence type="ECO:0000313" key="3">
    <source>
        <dbReference type="EMBL" id="GEA79656.1"/>
    </source>
</evidence>